<dbReference type="KEGG" id="cser:CCO03_18690"/>
<dbReference type="PROSITE" id="PS50937">
    <property type="entry name" value="HTH_MERR_2"/>
    <property type="match status" value="1"/>
</dbReference>
<evidence type="ECO:0000256" key="2">
    <source>
        <dbReference type="SAM" id="Coils"/>
    </source>
</evidence>
<name>A0A1Y0ES66_9BURK</name>
<keyword evidence="6" id="KW-1185">Reference proteome</keyword>
<dbReference type="SMART" id="SM00422">
    <property type="entry name" value="HTH_MERR"/>
    <property type="match status" value="1"/>
</dbReference>
<dbReference type="InterPro" id="IPR009061">
    <property type="entry name" value="DNA-bd_dom_put_sf"/>
</dbReference>
<dbReference type="CDD" id="cd04776">
    <property type="entry name" value="HTH_GnyR"/>
    <property type="match status" value="1"/>
</dbReference>
<feature type="compositionally biased region" description="Low complexity" evidence="3">
    <location>
        <begin position="154"/>
        <end position="184"/>
    </location>
</feature>
<dbReference type="Proteomes" id="UP000196138">
    <property type="component" value="Chromosome"/>
</dbReference>
<evidence type="ECO:0000256" key="1">
    <source>
        <dbReference type="ARBA" id="ARBA00023125"/>
    </source>
</evidence>
<feature type="region of interest" description="Disordered" evidence="3">
    <location>
        <begin position="127"/>
        <end position="184"/>
    </location>
</feature>
<evidence type="ECO:0000259" key="4">
    <source>
        <dbReference type="PROSITE" id="PS50937"/>
    </source>
</evidence>
<proteinExistence type="predicted"/>
<dbReference type="GO" id="GO:0003677">
    <property type="term" value="F:DNA binding"/>
    <property type="evidence" value="ECO:0007669"/>
    <property type="project" value="UniProtKB-KW"/>
</dbReference>
<dbReference type="EMBL" id="CP021455">
    <property type="protein sequence ID" value="ARU06416.1"/>
    <property type="molecule type" value="Genomic_DNA"/>
</dbReference>
<dbReference type="SUPFAM" id="SSF46955">
    <property type="entry name" value="Putative DNA-binding domain"/>
    <property type="match status" value="1"/>
</dbReference>
<reference evidence="5 6" key="1">
    <citation type="submission" date="2017-05" db="EMBL/GenBank/DDBJ databases">
        <authorList>
            <person name="Song R."/>
            <person name="Chenine A.L."/>
            <person name="Ruprecht R.M."/>
        </authorList>
    </citation>
    <scope>NUCLEOTIDE SEQUENCE [LARGE SCALE GENOMIC DNA]</scope>
    <source>
        <strain evidence="5 6">DSM 26136</strain>
    </source>
</reference>
<evidence type="ECO:0000313" key="5">
    <source>
        <dbReference type="EMBL" id="ARU06416.1"/>
    </source>
</evidence>
<dbReference type="GO" id="GO:0003700">
    <property type="term" value="F:DNA-binding transcription factor activity"/>
    <property type="evidence" value="ECO:0007669"/>
    <property type="project" value="InterPro"/>
</dbReference>
<keyword evidence="2" id="KW-0175">Coiled coil</keyword>
<dbReference type="InterPro" id="IPR047057">
    <property type="entry name" value="MerR_fam"/>
</dbReference>
<dbReference type="InterPro" id="IPR000551">
    <property type="entry name" value="MerR-type_HTH_dom"/>
</dbReference>
<accession>A0A1Y0ES66</accession>
<sequence>MSTTYRIGDLAREFDLTPRAMRFYEDMGLLTPERTGASGQQRVYSARDRVRLKLTLRAKRLGLSLTEAKALIDMYDSPRDTRPQLERFLQVLGEHRLQLEARMTELQATLAEVRAHEREARALLRQASAQGEVQAHAPSATADTPKPTTRRTPRPVAKAAKPAAKRANLSAAPARAQRRSPSGG</sequence>
<feature type="coiled-coil region" evidence="2">
    <location>
        <begin position="96"/>
        <end position="126"/>
    </location>
</feature>
<dbReference type="PANTHER" id="PTHR30204">
    <property type="entry name" value="REDOX-CYCLING DRUG-SENSING TRANSCRIPTIONAL ACTIVATOR SOXR"/>
    <property type="match status" value="1"/>
</dbReference>
<protein>
    <submittedName>
        <fullName evidence="5">MerR family transcriptional regulator</fullName>
    </submittedName>
</protein>
<dbReference type="Pfam" id="PF13411">
    <property type="entry name" value="MerR_1"/>
    <property type="match status" value="1"/>
</dbReference>
<evidence type="ECO:0000256" key="3">
    <source>
        <dbReference type="SAM" id="MobiDB-lite"/>
    </source>
</evidence>
<keyword evidence="1" id="KW-0238">DNA-binding</keyword>
<dbReference type="PANTHER" id="PTHR30204:SF58">
    <property type="entry name" value="HTH-TYPE TRANSCRIPTIONAL REGULATOR YFMP"/>
    <property type="match status" value="1"/>
</dbReference>
<dbReference type="Gene3D" id="1.10.1660.10">
    <property type="match status" value="1"/>
</dbReference>
<evidence type="ECO:0000313" key="6">
    <source>
        <dbReference type="Proteomes" id="UP000196138"/>
    </source>
</evidence>
<gene>
    <name evidence="5" type="ORF">CCO03_18690</name>
</gene>
<organism evidence="5 6">
    <name type="scientific">Comamonas serinivorans</name>
    <dbReference type="NCBI Taxonomy" id="1082851"/>
    <lineage>
        <taxon>Bacteria</taxon>
        <taxon>Pseudomonadati</taxon>
        <taxon>Pseudomonadota</taxon>
        <taxon>Betaproteobacteria</taxon>
        <taxon>Burkholderiales</taxon>
        <taxon>Comamonadaceae</taxon>
        <taxon>Comamonas</taxon>
    </lineage>
</organism>
<feature type="domain" description="HTH merR-type" evidence="4">
    <location>
        <begin position="4"/>
        <end position="74"/>
    </location>
</feature>
<dbReference type="AlphaFoldDB" id="A0A1Y0ES66"/>